<dbReference type="EMBL" id="BSYO01000019">
    <property type="protein sequence ID" value="GMH18717.1"/>
    <property type="molecule type" value="Genomic_DNA"/>
</dbReference>
<evidence type="ECO:0000313" key="2">
    <source>
        <dbReference type="EMBL" id="GMH18717.1"/>
    </source>
</evidence>
<evidence type="ECO:0000256" key="1">
    <source>
        <dbReference type="SAM" id="MobiDB-lite"/>
    </source>
</evidence>
<feature type="region of interest" description="Disordered" evidence="1">
    <location>
        <begin position="1"/>
        <end position="21"/>
    </location>
</feature>
<evidence type="ECO:0000313" key="3">
    <source>
        <dbReference type="Proteomes" id="UP001279734"/>
    </source>
</evidence>
<feature type="region of interest" description="Disordered" evidence="1">
    <location>
        <begin position="62"/>
        <end position="88"/>
    </location>
</feature>
<sequence>MQASHNAVGTPVPDACPSTTKQGMPTVVVEEAKMGAPEPTGIMEVGVPERTLESTEVAKANGLGQAPEPAGIPEVTGESFGASLEPLS</sequence>
<proteinExistence type="predicted"/>
<dbReference type="AlphaFoldDB" id="A0AAD3XV62"/>
<gene>
    <name evidence="2" type="ORF">Nepgr_020558</name>
</gene>
<reference evidence="2" key="1">
    <citation type="submission" date="2023-05" db="EMBL/GenBank/DDBJ databases">
        <title>Nepenthes gracilis genome sequencing.</title>
        <authorList>
            <person name="Fukushima K."/>
        </authorList>
    </citation>
    <scope>NUCLEOTIDE SEQUENCE</scope>
    <source>
        <strain evidence="2">SING2019-196</strain>
    </source>
</reference>
<accession>A0AAD3XV62</accession>
<keyword evidence="3" id="KW-1185">Reference proteome</keyword>
<organism evidence="2 3">
    <name type="scientific">Nepenthes gracilis</name>
    <name type="common">Slender pitcher plant</name>
    <dbReference type="NCBI Taxonomy" id="150966"/>
    <lineage>
        <taxon>Eukaryota</taxon>
        <taxon>Viridiplantae</taxon>
        <taxon>Streptophyta</taxon>
        <taxon>Embryophyta</taxon>
        <taxon>Tracheophyta</taxon>
        <taxon>Spermatophyta</taxon>
        <taxon>Magnoliopsida</taxon>
        <taxon>eudicotyledons</taxon>
        <taxon>Gunneridae</taxon>
        <taxon>Pentapetalae</taxon>
        <taxon>Caryophyllales</taxon>
        <taxon>Nepenthaceae</taxon>
        <taxon>Nepenthes</taxon>
    </lineage>
</organism>
<protein>
    <submittedName>
        <fullName evidence="2">Uncharacterized protein</fullName>
    </submittedName>
</protein>
<comment type="caution">
    <text evidence="2">The sequence shown here is derived from an EMBL/GenBank/DDBJ whole genome shotgun (WGS) entry which is preliminary data.</text>
</comment>
<name>A0AAD3XV62_NEPGR</name>
<dbReference type="Proteomes" id="UP001279734">
    <property type="component" value="Unassembled WGS sequence"/>
</dbReference>